<dbReference type="Proteomes" id="UP000651482">
    <property type="component" value="Unassembled WGS sequence"/>
</dbReference>
<accession>A0A926HRD4</accession>
<protein>
    <submittedName>
        <fullName evidence="2">Phage holin</fullName>
    </submittedName>
</protein>
<dbReference type="AlphaFoldDB" id="A0A926HRD4"/>
<keyword evidence="1" id="KW-0472">Membrane</keyword>
<dbReference type="EMBL" id="JACRSN010000004">
    <property type="protein sequence ID" value="MBC8533133.1"/>
    <property type="molecule type" value="Genomic_DNA"/>
</dbReference>
<keyword evidence="3" id="KW-1185">Reference proteome</keyword>
<evidence type="ECO:0000313" key="3">
    <source>
        <dbReference type="Proteomes" id="UP000651482"/>
    </source>
</evidence>
<gene>
    <name evidence="2" type="ORF">IAG03_03760</name>
</gene>
<evidence type="ECO:0000313" key="2">
    <source>
        <dbReference type="EMBL" id="MBC8533133.1"/>
    </source>
</evidence>
<dbReference type="Pfam" id="PF04531">
    <property type="entry name" value="Phage_holin_1"/>
    <property type="match status" value="1"/>
</dbReference>
<dbReference type="NCBIfam" id="TIGR01598">
    <property type="entry name" value="holin_phiLC3"/>
    <property type="match status" value="1"/>
</dbReference>
<comment type="caution">
    <text evidence="2">The sequence shown here is derived from an EMBL/GenBank/DDBJ whole genome shotgun (WGS) entry which is preliminary data.</text>
</comment>
<feature type="transmembrane region" description="Helical" evidence="1">
    <location>
        <begin position="12"/>
        <end position="37"/>
    </location>
</feature>
<dbReference type="RefSeq" id="WP_249318484.1">
    <property type="nucleotide sequence ID" value="NZ_JACRSN010000004.1"/>
</dbReference>
<keyword evidence="1" id="KW-1133">Transmembrane helix</keyword>
<dbReference type="InterPro" id="IPR006485">
    <property type="entry name" value="Phage-like_holin"/>
</dbReference>
<organism evidence="2 3">
    <name type="scientific">Yeguia hominis</name>
    <dbReference type="NCBI Taxonomy" id="2763662"/>
    <lineage>
        <taxon>Bacteria</taxon>
        <taxon>Bacillati</taxon>
        <taxon>Bacillota</taxon>
        <taxon>Clostridia</taxon>
        <taxon>Eubacteriales</taxon>
        <taxon>Yeguiaceae</taxon>
        <taxon>Yeguia</taxon>
    </lineage>
</organism>
<feature type="transmembrane region" description="Helical" evidence="1">
    <location>
        <begin position="43"/>
        <end position="62"/>
    </location>
</feature>
<proteinExistence type="predicted"/>
<name>A0A926HRD4_9FIRM</name>
<keyword evidence="1" id="KW-0812">Transmembrane</keyword>
<sequence>MKINWKMRFRNKTWFVTFMGAVLTIVYQILGMAGISVPVSQDALTNILMMVVNLLVLLGVIIDPTTSGVTDSTRALTYDEPNGEK</sequence>
<evidence type="ECO:0000256" key="1">
    <source>
        <dbReference type="SAM" id="Phobius"/>
    </source>
</evidence>
<reference evidence="2" key="1">
    <citation type="submission" date="2020-08" db="EMBL/GenBank/DDBJ databases">
        <title>Genome public.</title>
        <authorList>
            <person name="Liu C."/>
            <person name="Sun Q."/>
        </authorList>
    </citation>
    <scope>NUCLEOTIDE SEQUENCE</scope>
    <source>
        <strain evidence="2">NSJ-40</strain>
    </source>
</reference>